<evidence type="ECO:0000313" key="3">
    <source>
        <dbReference type="Proteomes" id="UP001556367"/>
    </source>
</evidence>
<feature type="region of interest" description="Disordered" evidence="1">
    <location>
        <begin position="194"/>
        <end position="218"/>
    </location>
</feature>
<evidence type="ECO:0000256" key="1">
    <source>
        <dbReference type="SAM" id="MobiDB-lite"/>
    </source>
</evidence>
<feature type="compositionally biased region" description="Low complexity" evidence="1">
    <location>
        <begin position="1"/>
        <end position="27"/>
    </location>
</feature>
<feature type="region of interest" description="Disordered" evidence="1">
    <location>
        <begin position="1"/>
        <end position="39"/>
    </location>
</feature>
<reference evidence="3" key="1">
    <citation type="submission" date="2024-06" db="EMBL/GenBank/DDBJ databases">
        <title>Multi-omics analyses provide insights into the biosynthesis of the anticancer antibiotic pleurotin in Hohenbuehelia grisea.</title>
        <authorList>
            <person name="Weaver J.A."/>
            <person name="Alberti F."/>
        </authorList>
    </citation>
    <scope>NUCLEOTIDE SEQUENCE [LARGE SCALE GENOMIC DNA]</scope>
    <source>
        <strain evidence="3">T-177</strain>
    </source>
</reference>
<sequence length="218" mass="24302">MPAVSDTSSDTPSTLSTSPASSPTLRQRPPPLRLDHLGDDPNVIVGKVLKGVKYSPVHPVITLDFTDDSTFQIRVDGYDPQYPGIPKNLETDPSFPLPADGKLPTALPITDCVFIKMTDKAFQRKARGGTSEGWEESQWDQSHLGVAFKFAEEFPRWHCVWATKQEVDEAAGGCVFRSYDDVFLKQLDRHGSFPKSPKARYGRHRRKASRSAGWNESK</sequence>
<evidence type="ECO:0000313" key="2">
    <source>
        <dbReference type="EMBL" id="KAL0956368.1"/>
    </source>
</evidence>
<proteinExistence type="predicted"/>
<gene>
    <name evidence="2" type="ORF">HGRIS_002516</name>
</gene>
<protein>
    <submittedName>
        <fullName evidence="2">Uncharacterized protein</fullName>
    </submittedName>
</protein>
<accession>A0ABR3JLV3</accession>
<keyword evidence="3" id="KW-1185">Reference proteome</keyword>
<feature type="compositionally biased region" description="Basic residues" evidence="1">
    <location>
        <begin position="197"/>
        <end position="209"/>
    </location>
</feature>
<dbReference type="EMBL" id="JASNQZ010000006">
    <property type="protein sequence ID" value="KAL0956368.1"/>
    <property type="molecule type" value="Genomic_DNA"/>
</dbReference>
<organism evidence="2 3">
    <name type="scientific">Hohenbuehelia grisea</name>
    <dbReference type="NCBI Taxonomy" id="104357"/>
    <lineage>
        <taxon>Eukaryota</taxon>
        <taxon>Fungi</taxon>
        <taxon>Dikarya</taxon>
        <taxon>Basidiomycota</taxon>
        <taxon>Agaricomycotina</taxon>
        <taxon>Agaricomycetes</taxon>
        <taxon>Agaricomycetidae</taxon>
        <taxon>Agaricales</taxon>
        <taxon>Pleurotineae</taxon>
        <taxon>Pleurotaceae</taxon>
        <taxon>Hohenbuehelia</taxon>
    </lineage>
</organism>
<name>A0ABR3JLV3_9AGAR</name>
<dbReference type="Proteomes" id="UP001556367">
    <property type="component" value="Unassembled WGS sequence"/>
</dbReference>
<comment type="caution">
    <text evidence="2">The sequence shown here is derived from an EMBL/GenBank/DDBJ whole genome shotgun (WGS) entry which is preliminary data.</text>
</comment>